<feature type="transmembrane region" description="Helical" evidence="7">
    <location>
        <begin position="192"/>
        <end position="211"/>
    </location>
</feature>
<dbReference type="PROSITE" id="PS50267">
    <property type="entry name" value="NA_NEUROTRAN_SYMP_3"/>
    <property type="match status" value="1"/>
</dbReference>
<evidence type="ECO:0000256" key="4">
    <source>
        <dbReference type="ARBA" id="ARBA00022989"/>
    </source>
</evidence>
<evidence type="ECO:0000256" key="1">
    <source>
        <dbReference type="ARBA" id="ARBA00004141"/>
    </source>
</evidence>
<dbReference type="AlphaFoldDB" id="A0A430Q3N9"/>
<keyword evidence="4 7" id="KW-1133">Transmembrane helix</keyword>
<reference evidence="8 9" key="1">
    <citation type="journal article" date="2019" name="PLoS Pathog.">
        <title>Genome sequence of the bovine parasite Schistosoma bovis Tanzania.</title>
        <authorList>
            <person name="Oey H."/>
            <person name="Zakrzewski M."/>
            <person name="Gobert G."/>
            <person name="Gravermann K."/>
            <person name="Stoye J."/>
            <person name="Jones M."/>
            <person name="Mcmanus D."/>
            <person name="Krause L."/>
        </authorList>
    </citation>
    <scope>NUCLEOTIDE SEQUENCE [LARGE SCALE GENOMIC DNA]</scope>
    <source>
        <strain evidence="8 9">TAN1997</strain>
    </source>
</reference>
<dbReference type="InterPro" id="IPR037272">
    <property type="entry name" value="SNS_sf"/>
</dbReference>
<feature type="transmembrane region" description="Helical" evidence="7">
    <location>
        <begin position="472"/>
        <end position="491"/>
    </location>
</feature>
<dbReference type="PANTHER" id="PTHR42948">
    <property type="entry name" value="TRANSPORTER"/>
    <property type="match status" value="1"/>
</dbReference>
<feature type="transmembrane region" description="Helical" evidence="7">
    <location>
        <begin position="96"/>
        <end position="117"/>
    </location>
</feature>
<evidence type="ECO:0008006" key="10">
    <source>
        <dbReference type="Google" id="ProtNLM"/>
    </source>
</evidence>
<protein>
    <recommendedName>
        <fullName evidence="10">Sodium-dependent transporter</fullName>
    </recommendedName>
</protein>
<feature type="binding site" evidence="6">
    <location>
        <position position="70"/>
    </location>
    <ligand>
        <name>Na(+)</name>
        <dbReference type="ChEBI" id="CHEBI:29101"/>
        <label>1</label>
    </ligand>
</feature>
<dbReference type="STRING" id="6184.A0A430Q3N9"/>
<comment type="caution">
    <text evidence="8">The sequence shown here is derived from an EMBL/GenBank/DDBJ whole genome shotgun (WGS) entry which is preliminary data.</text>
</comment>
<name>A0A430Q3N9_SCHBO</name>
<accession>A0A430Q3N9</accession>
<proteinExistence type="predicted"/>
<dbReference type="GO" id="GO:0016020">
    <property type="term" value="C:membrane"/>
    <property type="evidence" value="ECO:0007669"/>
    <property type="project" value="UniProtKB-SubCell"/>
</dbReference>
<evidence type="ECO:0000256" key="6">
    <source>
        <dbReference type="PIRSR" id="PIRSR600175-1"/>
    </source>
</evidence>
<keyword evidence="3 7" id="KW-0812">Transmembrane</keyword>
<organism evidence="8 9">
    <name type="scientific">Schistosoma bovis</name>
    <name type="common">Blood fluke</name>
    <dbReference type="NCBI Taxonomy" id="6184"/>
    <lineage>
        <taxon>Eukaryota</taxon>
        <taxon>Metazoa</taxon>
        <taxon>Spiralia</taxon>
        <taxon>Lophotrochozoa</taxon>
        <taxon>Platyhelminthes</taxon>
        <taxon>Trematoda</taxon>
        <taxon>Digenea</taxon>
        <taxon>Strigeidida</taxon>
        <taxon>Schistosomatoidea</taxon>
        <taxon>Schistosomatidae</taxon>
        <taxon>Schistosoma</taxon>
    </lineage>
</organism>
<evidence type="ECO:0000256" key="5">
    <source>
        <dbReference type="ARBA" id="ARBA00023136"/>
    </source>
</evidence>
<feature type="binding site" evidence="6">
    <location>
        <position position="308"/>
    </location>
    <ligand>
        <name>Na(+)</name>
        <dbReference type="ChEBI" id="CHEBI:29101"/>
        <label>1</label>
    </ligand>
</feature>
<keyword evidence="6" id="KW-0915">Sodium</keyword>
<comment type="subcellular location">
    <subcellularLocation>
        <location evidence="1">Membrane</location>
        <topology evidence="1">Multi-pass membrane protein</topology>
    </subcellularLocation>
</comment>
<feature type="binding site" evidence="6">
    <location>
        <position position="71"/>
    </location>
    <ligand>
        <name>Na(+)</name>
        <dbReference type="ChEBI" id="CHEBI:29101"/>
        <label>1</label>
    </ligand>
</feature>
<dbReference type="InterPro" id="IPR000175">
    <property type="entry name" value="Na/ntran_symport"/>
</dbReference>
<evidence type="ECO:0000313" key="9">
    <source>
        <dbReference type="Proteomes" id="UP000290809"/>
    </source>
</evidence>
<dbReference type="GO" id="GO:0046872">
    <property type="term" value="F:metal ion binding"/>
    <property type="evidence" value="ECO:0007669"/>
    <property type="project" value="UniProtKB-KW"/>
</dbReference>
<feature type="binding site" evidence="6">
    <location>
        <position position="68"/>
    </location>
    <ligand>
        <name>Na(+)</name>
        <dbReference type="ChEBI" id="CHEBI:29101"/>
        <label>1</label>
    </ligand>
</feature>
<dbReference type="SUPFAM" id="SSF161070">
    <property type="entry name" value="SNF-like"/>
    <property type="match status" value="1"/>
</dbReference>
<evidence type="ECO:0000256" key="2">
    <source>
        <dbReference type="ARBA" id="ARBA00022448"/>
    </source>
</evidence>
<keyword evidence="2" id="KW-0813">Transport</keyword>
<feature type="transmembrane region" description="Helical" evidence="7">
    <location>
        <begin position="223"/>
        <end position="245"/>
    </location>
</feature>
<feature type="transmembrane region" description="Helical" evidence="7">
    <location>
        <begin position="297"/>
        <end position="317"/>
    </location>
</feature>
<evidence type="ECO:0000256" key="3">
    <source>
        <dbReference type="ARBA" id="ARBA00022692"/>
    </source>
</evidence>
<dbReference type="PANTHER" id="PTHR42948:SF1">
    <property type="entry name" value="TRANSPORTER"/>
    <property type="match status" value="1"/>
</dbReference>
<evidence type="ECO:0000256" key="7">
    <source>
        <dbReference type="SAM" id="Phobius"/>
    </source>
</evidence>
<keyword evidence="6" id="KW-0479">Metal-binding</keyword>
<feature type="binding site" evidence="6">
    <location>
        <position position="387"/>
    </location>
    <ligand>
        <name>Na(+)</name>
        <dbReference type="ChEBI" id="CHEBI:29101"/>
        <label>1</label>
    </ligand>
</feature>
<dbReference type="Proteomes" id="UP000290809">
    <property type="component" value="Unassembled WGS sequence"/>
</dbReference>
<dbReference type="PRINTS" id="PR00176">
    <property type="entry name" value="NANEUSMPORT"/>
</dbReference>
<feature type="transmembrane region" description="Helical" evidence="7">
    <location>
        <begin position="55"/>
        <end position="76"/>
    </location>
</feature>
<keyword evidence="5 7" id="KW-0472">Membrane</keyword>
<sequence>MTRSLNIMNTEKESINTSCNTDKFDLNEIGSQNTNGTSFTSSSSIKLQVTAEKSMFQSAIGGIISCIGGAVGTGNIWRFPRILATNSTSGGALTFYIIWIIILFFWSIPILIVEYSLGRFTRNSVPLAFCKFFGQKFFWLGAWLVTVIFFLSCYYPVVLGWCIYYFYISCVYSLPKTEEEGLSIFNNFAEHSYWPVLTQFLAVALSGICLAGGVKWIEKANIILVPLLLFIIVFMFGWAITRQYAEIGITFLFTPSWSTFTHPNLWIAAAGQNAFDTSSGMGIMTTYSTFMSRDSRIVAYSFLIPIINNLVSLYASITIFSTVFSTIIQTSPTVTRSAIVKLIKTSGPGSTGLTFTWIPVLFSKFGLFGRFLCAMFFLCLVCAGISSLLSITQIGVLAMKELNVIVYGPNRYRRVVINEFGINDCHLPIFWVPLIAFLVPLQSVVLLGWWMYESITTDPNWYHLNWTSLLTTLLEWFVAVIGLLILNWILYRTNIISKALNKAHGCDPYNPATYENTDEQMENTSIINKEFNNIDCSTICTRL</sequence>
<feature type="binding site" evidence="6">
    <location>
        <position position="75"/>
    </location>
    <ligand>
        <name>Na(+)</name>
        <dbReference type="ChEBI" id="CHEBI:29101"/>
        <label>1</label>
    </ligand>
</feature>
<feature type="transmembrane region" description="Helical" evidence="7">
    <location>
        <begin position="137"/>
        <end position="167"/>
    </location>
</feature>
<feature type="transmembrane region" description="Helical" evidence="7">
    <location>
        <begin position="429"/>
        <end position="452"/>
    </location>
</feature>
<dbReference type="EMBL" id="QMKO01002887">
    <property type="protein sequence ID" value="RTG82311.1"/>
    <property type="molecule type" value="Genomic_DNA"/>
</dbReference>
<gene>
    <name evidence="8" type="ORF">DC041_0000613</name>
</gene>
<feature type="transmembrane region" description="Helical" evidence="7">
    <location>
        <begin position="367"/>
        <end position="391"/>
    </location>
</feature>
<evidence type="ECO:0000313" key="8">
    <source>
        <dbReference type="EMBL" id="RTG82311.1"/>
    </source>
</evidence>
<keyword evidence="9" id="KW-1185">Reference proteome</keyword>
<dbReference type="Pfam" id="PF00209">
    <property type="entry name" value="SNF"/>
    <property type="match status" value="2"/>
</dbReference>